<sequence>MCVRCGSKKHLFERCWWGDPDIDDRAFFLYDCRQGLGPVATTLDCTDIPATPGFHVRDVLTREQAREIFNDENAPYFAVPAKQLDYHQFDTIQEEAVKVPATLQTGRGPPPSVTPRFGGIFPIHRSQDLQPLAACAAIPQPILATVPQPSIGPPPLPASLAWGNLLQPGYVVDTHDIPHSPLMPVAHNSNVVSASDIVRPPSLGVDGLPYGPQSPLIKLEPEDVGSSSSTQKQ</sequence>
<gene>
    <name evidence="1" type="ORF">NUW58_g8281</name>
</gene>
<name>A0ACC1NB72_9PEZI</name>
<proteinExistence type="predicted"/>
<evidence type="ECO:0000313" key="1">
    <source>
        <dbReference type="EMBL" id="KAJ2975699.1"/>
    </source>
</evidence>
<dbReference type="Proteomes" id="UP001143856">
    <property type="component" value="Unassembled WGS sequence"/>
</dbReference>
<evidence type="ECO:0000313" key="2">
    <source>
        <dbReference type="Proteomes" id="UP001143856"/>
    </source>
</evidence>
<protein>
    <submittedName>
        <fullName evidence="1">Uncharacterized protein</fullName>
    </submittedName>
</protein>
<reference evidence="1" key="1">
    <citation type="submission" date="2022-10" db="EMBL/GenBank/DDBJ databases">
        <title>Genome Sequence of Xylaria curta.</title>
        <authorList>
            <person name="Buettner E."/>
        </authorList>
    </citation>
    <scope>NUCLEOTIDE SEQUENCE</scope>
    <source>
        <strain evidence="1">Babe10</strain>
    </source>
</reference>
<comment type="caution">
    <text evidence="1">The sequence shown here is derived from an EMBL/GenBank/DDBJ whole genome shotgun (WGS) entry which is preliminary data.</text>
</comment>
<keyword evidence="2" id="KW-1185">Reference proteome</keyword>
<organism evidence="1 2">
    <name type="scientific">Xylaria curta</name>
    <dbReference type="NCBI Taxonomy" id="42375"/>
    <lineage>
        <taxon>Eukaryota</taxon>
        <taxon>Fungi</taxon>
        <taxon>Dikarya</taxon>
        <taxon>Ascomycota</taxon>
        <taxon>Pezizomycotina</taxon>
        <taxon>Sordariomycetes</taxon>
        <taxon>Xylariomycetidae</taxon>
        <taxon>Xylariales</taxon>
        <taxon>Xylariaceae</taxon>
        <taxon>Xylaria</taxon>
    </lineage>
</organism>
<dbReference type="EMBL" id="JAPDGR010002454">
    <property type="protein sequence ID" value="KAJ2975699.1"/>
    <property type="molecule type" value="Genomic_DNA"/>
</dbReference>
<accession>A0ACC1NB72</accession>